<dbReference type="InterPro" id="IPR035940">
    <property type="entry name" value="CAP_sf"/>
</dbReference>
<feature type="domain" description="TerD" evidence="3">
    <location>
        <begin position="25"/>
        <end position="153"/>
    </location>
</feature>
<feature type="region of interest" description="Disordered" evidence="1">
    <location>
        <begin position="178"/>
        <end position="208"/>
    </location>
</feature>
<keyword evidence="5" id="KW-1185">Reference proteome</keyword>
<gene>
    <name evidence="4" type="ORF">GCM10009765_02180</name>
</gene>
<dbReference type="EMBL" id="BAAANY010000001">
    <property type="protein sequence ID" value="GAA1656368.1"/>
    <property type="molecule type" value="Genomic_DNA"/>
</dbReference>
<dbReference type="Gene3D" id="2.60.60.30">
    <property type="entry name" value="sav2460 like domains"/>
    <property type="match status" value="1"/>
</dbReference>
<dbReference type="Proteomes" id="UP001500618">
    <property type="component" value="Unassembled WGS sequence"/>
</dbReference>
<organism evidence="4 5">
    <name type="scientific">Fodinicola feengrottensis</name>
    <dbReference type="NCBI Taxonomy" id="435914"/>
    <lineage>
        <taxon>Bacteria</taxon>
        <taxon>Bacillati</taxon>
        <taxon>Actinomycetota</taxon>
        <taxon>Actinomycetes</taxon>
        <taxon>Mycobacteriales</taxon>
        <taxon>Fodinicola</taxon>
    </lineage>
</organism>
<sequence>MAELVAGANMPLPSGPVSIAVTGPYDVSAIVLGSDGRVGGDADFVFYNQPTAPGVQLRTRTVTIDPGRLRSGADRVVLVASPEEIGRTFGQLPRPSVVAADRNGRQLASILLTALRTETAAQLAEIYRRNSQWKLRAIGHGYADGLAGLARDFGVDVIDEPAPARVIQWAAQPLAPTPVPAAAPFPPAPFPPPPPAAPGAGPPPSRTSGPYGEVIALTNAERAKHGLPPLSANKQLAEAAEMHSLDMVMRNFFDHQNPDGAQCWDRAHLVGYRYRKIAENIAAGQRTPVEVVDGWMNSPGHRANILDGELTEIGVGLAAGGSYGTYWTQVFGTPR</sequence>
<accession>A0ABN2FR47</accession>
<protein>
    <recommendedName>
        <fullName evidence="6">Stress protein</fullName>
    </recommendedName>
</protein>
<evidence type="ECO:0008006" key="6">
    <source>
        <dbReference type="Google" id="ProtNLM"/>
    </source>
</evidence>
<evidence type="ECO:0000256" key="1">
    <source>
        <dbReference type="SAM" id="MobiDB-lite"/>
    </source>
</evidence>
<feature type="compositionally biased region" description="Pro residues" evidence="1">
    <location>
        <begin position="178"/>
        <end position="205"/>
    </location>
</feature>
<dbReference type="Pfam" id="PF02342">
    <property type="entry name" value="TerD"/>
    <property type="match status" value="1"/>
</dbReference>
<dbReference type="PANTHER" id="PTHR31157">
    <property type="entry name" value="SCP DOMAIN-CONTAINING PROTEIN"/>
    <property type="match status" value="1"/>
</dbReference>
<evidence type="ECO:0000313" key="5">
    <source>
        <dbReference type="Proteomes" id="UP001500618"/>
    </source>
</evidence>
<dbReference type="CDD" id="cd06974">
    <property type="entry name" value="TerD_like"/>
    <property type="match status" value="1"/>
</dbReference>
<dbReference type="RefSeq" id="WP_344306263.1">
    <property type="nucleotide sequence ID" value="NZ_BAAANY010000001.1"/>
</dbReference>
<dbReference type="InterPro" id="IPR014044">
    <property type="entry name" value="CAP_dom"/>
</dbReference>
<dbReference type="Gene3D" id="3.40.33.10">
    <property type="entry name" value="CAP"/>
    <property type="match status" value="1"/>
</dbReference>
<dbReference type="CDD" id="cd05379">
    <property type="entry name" value="CAP_bacterial"/>
    <property type="match status" value="1"/>
</dbReference>
<dbReference type="Pfam" id="PF00188">
    <property type="entry name" value="CAP"/>
    <property type="match status" value="1"/>
</dbReference>
<evidence type="ECO:0000259" key="3">
    <source>
        <dbReference type="Pfam" id="PF02342"/>
    </source>
</evidence>
<dbReference type="PANTHER" id="PTHR31157:SF1">
    <property type="entry name" value="SCP DOMAIN-CONTAINING PROTEIN"/>
    <property type="match status" value="1"/>
</dbReference>
<dbReference type="SUPFAM" id="SSF55797">
    <property type="entry name" value="PR-1-like"/>
    <property type="match status" value="1"/>
</dbReference>
<evidence type="ECO:0000259" key="2">
    <source>
        <dbReference type="Pfam" id="PF00188"/>
    </source>
</evidence>
<reference evidence="4 5" key="1">
    <citation type="journal article" date="2019" name="Int. J. Syst. Evol. Microbiol.">
        <title>The Global Catalogue of Microorganisms (GCM) 10K type strain sequencing project: providing services to taxonomists for standard genome sequencing and annotation.</title>
        <authorList>
            <consortium name="The Broad Institute Genomics Platform"/>
            <consortium name="The Broad Institute Genome Sequencing Center for Infectious Disease"/>
            <person name="Wu L."/>
            <person name="Ma J."/>
        </authorList>
    </citation>
    <scope>NUCLEOTIDE SEQUENCE [LARGE SCALE GENOMIC DNA]</scope>
    <source>
        <strain evidence="4 5">JCM 14718</strain>
    </source>
</reference>
<feature type="domain" description="SCP" evidence="2">
    <location>
        <begin position="216"/>
        <end position="331"/>
    </location>
</feature>
<evidence type="ECO:0000313" key="4">
    <source>
        <dbReference type="EMBL" id="GAA1656368.1"/>
    </source>
</evidence>
<name>A0ABN2FR47_9ACTN</name>
<proteinExistence type="predicted"/>
<comment type="caution">
    <text evidence="4">The sequence shown here is derived from an EMBL/GenBank/DDBJ whole genome shotgun (WGS) entry which is preliminary data.</text>
</comment>
<dbReference type="InterPro" id="IPR003325">
    <property type="entry name" value="TerD"/>
</dbReference>